<feature type="domain" description="GST N-terminal" evidence="2">
    <location>
        <begin position="159"/>
        <end position="241"/>
    </location>
</feature>
<feature type="region of interest" description="Disordered" evidence="1">
    <location>
        <begin position="76"/>
        <end position="96"/>
    </location>
</feature>
<dbReference type="InterPro" id="IPR004045">
    <property type="entry name" value="Glutathione_S-Trfase_N"/>
</dbReference>
<feature type="domain" description="GST N-terminal" evidence="2">
    <location>
        <begin position="280"/>
        <end position="361"/>
    </location>
</feature>
<dbReference type="PANTHER" id="PTHR45288:SF2">
    <property type="entry name" value="THIOREDOXIN FAMILY PROTEIN"/>
    <property type="match status" value="1"/>
</dbReference>
<dbReference type="PROSITE" id="PS00195">
    <property type="entry name" value="GLUTAREDOXIN_1"/>
    <property type="match status" value="1"/>
</dbReference>
<dbReference type="Gene3D" id="3.40.30.10">
    <property type="entry name" value="Glutaredoxin"/>
    <property type="match status" value="2"/>
</dbReference>
<dbReference type="CDD" id="cd03041">
    <property type="entry name" value="GST_N_2GST_N"/>
    <property type="match status" value="1"/>
</dbReference>
<organism evidence="3 4">
    <name type="scientific">Riccia fluitans</name>
    <dbReference type="NCBI Taxonomy" id="41844"/>
    <lineage>
        <taxon>Eukaryota</taxon>
        <taxon>Viridiplantae</taxon>
        <taxon>Streptophyta</taxon>
        <taxon>Embryophyta</taxon>
        <taxon>Marchantiophyta</taxon>
        <taxon>Marchantiopsida</taxon>
        <taxon>Marchantiidae</taxon>
        <taxon>Marchantiales</taxon>
        <taxon>Ricciaceae</taxon>
        <taxon>Riccia</taxon>
    </lineage>
</organism>
<name>A0ABD1YAI3_9MARC</name>
<dbReference type="AlphaFoldDB" id="A0ABD1YAI3"/>
<dbReference type="Pfam" id="PF13417">
    <property type="entry name" value="GST_N_3"/>
    <property type="match status" value="2"/>
</dbReference>
<keyword evidence="4" id="KW-1185">Reference proteome</keyword>
<dbReference type="InterPro" id="IPR040079">
    <property type="entry name" value="Glutathione_S-Trfase"/>
</dbReference>
<reference evidence="3 4" key="1">
    <citation type="submission" date="2024-09" db="EMBL/GenBank/DDBJ databases">
        <title>Chromosome-scale assembly of Riccia fluitans.</title>
        <authorList>
            <person name="Paukszto L."/>
            <person name="Sawicki J."/>
            <person name="Karawczyk K."/>
            <person name="Piernik-Szablinska J."/>
            <person name="Szczecinska M."/>
            <person name="Mazdziarz M."/>
        </authorList>
    </citation>
    <scope>NUCLEOTIDE SEQUENCE [LARGE SCALE GENOMIC DNA]</scope>
    <source>
        <strain evidence="3">Rf_01</strain>
        <tissue evidence="3">Aerial parts of the thallus</tissue>
    </source>
</reference>
<dbReference type="PROSITE" id="PS51354">
    <property type="entry name" value="GLUTAREDOXIN_2"/>
    <property type="match status" value="2"/>
</dbReference>
<dbReference type="SFLD" id="SFLDG01181">
    <property type="entry name" value="SUF2"/>
    <property type="match status" value="1"/>
</dbReference>
<dbReference type="SFLD" id="SFLDG01202">
    <property type="entry name" value="SUF2.2"/>
    <property type="match status" value="1"/>
</dbReference>
<dbReference type="SFLD" id="SFLDS00019">
    <property type="entry name" value="Glutathione_Transferase_(cytos"/>
    <property type="match status" value="1"/>
</dbReference>
<dbReference type="InterPro" id="IPR036249">
    <property type="entry name" value="Thioredoxin-like_sf"/>
</dbReference>
<dbReference type="Proteomes" id="UP001605036">
    <property type="component" value="Unassembled WGS sequence"/>
</dbReference>
<sequence>MEIVQRAALSSHHTTLSSGLDCPRHNGRINQRNAGFSVREIPYRYRLNVLGLVTDADMSGRWQKKKVRHRVIATRSRKTEADKVQQEENEEREKGGGSSFLTFLCPLLKLLGGGDPAAPRNVFVETTMSGLASLSRLPWGSQVNAEVVAERAAVGQPSQLLQVYEFEACPFCRRVREALTELDLSAEIYPCPKGSLKHREFVKMNGGQEQFPYLIDPNTGVSMYESSEIVSYLFKQYGSGRKPSPGLLESTLVTGWVPTLLRAGRGMMLYPKASSETPPQKLELYSYENNQFARLVREALCELELPYILRNAGKGSALRDSLLKIAGSTQVPYLVDPNTGRSMAESKDIIAYLFATYGSKN</sequence>
<dbReference type="InterPro" id="IPR011767">
    <property type="entry name" value="GLR_AS"/>
</dbReference>
<dbReference type="SUPFAM" id="SSF52833">
    <property type="entry name" value="Thioredoxin-like"/>
    <property type="match status" value="2"/>
</dbReference>
<gene>
    <name evidence="3" type="ORF">R1flu_003629</name>
</gene>
<evidence type="ECO:0000313" key="4">
    <source>
        <dbReference type="Proteomes" id="UP001605036"/>
    </source>
</evidence>
<feature type="compositionally biased region" description="Basic and acidic residues" evidence="1">
    <location>
        <begin position="77"/>
        <end position="95"/>
    </location>
</feature>
<evidence type="ECO:0000313" key="3">
    <source>
        <dbReference type="EMBL" id="KAL2623424.1"/>
    </source>
</evidence>
<evidence type="ECO:0000259" key="2">
    <source>
        <dbReference type="PROSITE" id="PS50404"/>
    </source>
</evidence>
<proteinExistence type="predicted"/>
<dbReference type="PANTHER" id="PTHR45288">
    <property type="entry name" value="THIOREDOXIN FAMILY PROTEIN"/>
    <property type="match status" value="1"/>
</dbReference>
<comment type="caution">
    <text evidence="3">The sequence shown here is derived from an EMBL/GenBank/DDBJ whole genome shotgun (WGS) entry which is preliminary data.</text>
</comment>
<evidence type="ECO:0000256" key="1">
    <source>
        <dbReference type="SAM" id="MobiDB-lite"/>
    </source>
</evidence>
<dbReference type="EMBL" id="JBHFFA010000006">
    <property type="protein sequence ID" value="KAL2623424.1"/>
    <property type="molecule type" value="Genomic_DNA"/>
</dbReference>
<accession>A0ABD1YAI3</accession>
<dbReference type="PROSITE" id="PS50404">
    <property type="entry name" value="GST_NTER"/>
    <property type="match status" value="2"/>
</dbReference>
<protein>
    <recommendedName>
        <fullName evidence="2">GST N-terminal domain-containing protein</fullName>
    </recommendedName>
</protein>